<dbReference type="NCBIfam" id="NF040786">
    <property type="entry name" value="LysR_Sec_metab"/>
    <property type="match status" value="1"/>
</dbReference>
<evidence type="ECO:0000256" key="4">
    <source>
        <dbReference type="ARBA" id="ARBA00023163"/>
    </source>
</evidence>
<dbReference type="InterPro" id="IPR005119">
    <property type="entry name" value="LysR_subst-bd"/>
</dbReference>
<evidence type="ECO:0000313" key="7">
    <source>
        <dbReference type="Proteomes" id="UP000007239"/>
    </source>
</evidence>
<keyword evidence="4" id="KW-0804">Transcription</keyword>
<evidence type="ECO:0000313" key="6">
    <source>
        <dbReference type="EMBL" id="AEF18159.1"/>
    </source>
</evidence>
<dbReference type="FunFam" id="1.10.10.10:FF:000001">
    <property type="entry name" value="LysR family transcriptional regulator"/>
    <property type="match status" value="1"/>
</dbReference>
<dbReference type="CDD" id="cd08420">
    <property type="entry name" value="PBP2_CysL_like"/>
    <property type="match status" value="1"/>
</dbReference>
<dbReference type="HOGENOM" id="CLU_039613_6_1_9"/>
<proteinExistence type="inferred from homology"/>
<dbReference type="PANTHER" id="PTHR30126">
    <property type="entry name" value="HTH-TYPE TRANSCRIPTIONAL REGULATOR"/>
    <property type="match status" value="1"/>
</dbReference>
<gene>
    <name evidence="6" type="ordered locus">Thexy_2151</name>
</gene>
<dbReference type="InterPro" id="IPR036390">
    <property type="entry name" value="WH_DNA-bd_sf"/>
</dbReference>
<dbReference type="InterPro" id="IPR000847">
    <property type="entry name" value="LysR_HTH_N"/>
</dbReference>
<name>F6BKS6_THEXL</name>
<dbReference type="eggNOG" id="COG0583">
    <property type="taxonomic scope" value="Bacteria"/>
</dbReference>
<reference evidence="6" key="1">
    <citation type="submission" date="2011-05" db="EMBL/GenBank/DDBJ databases">
        <title>Complete sequence of Thermoanaerobacterium xylanolyticum LX-11.</title>
        <authorList>
            <consortium name="US DOE Joint Genome Institute"/>
            <person name="Lucas S."/>
            <person name="Han J."/>
            <person name="Lapidus A."/>
            <person name="Cheng J.-F."/>
            <person name="Goodwin L."/>
            <person name="Pitluck S."/>
            <person name="Peters L."/>
            <person name="Mikhailova N."/>
            <person name="Lu M."/>
            <person name="Han C."/>
            <person name="Tapia R."/>
            <person name="Land M."/>
            <person name="Hauser L."/>
            <person name="Kyrpides N."/>
            <person name="Ivanova N."/>
            <person name="Pagani I."/>
            <person name="Hemme C."/>
            <person name="Woyke T."/>
        </authorList>
    </citation>
    <scope>NUCLEOTIDE SEQUENCE</scope>
    <source>
        <strain evidence="6">LX-11</strain>
    </source>
</reference>
<evidence type="ECO:0000256" key="2">
    <source>
        <dbReference type="ARBA" id="ARBA00023015"/>
    </source>
</evidence>
<dbReference type="STRING" id="858215.Thexy_2151"/>
<accession>F6BKS6</accession>
<feature type="domain" description="HTH lysR-type" evidence="5">
    <location>
        <begin position="1"/>
        <end position="58"/>
    </location>
</feature>
<keyword evidence="3" id="KW-0238">DNA-binding</keyword>
<dbReference type="Pfam" id="PF03466">
    <property type="entry name" value="LysR_substrate"/>
    <property type="match status" value="1"/>
</dbReference>
<keyword evidence="7" id="KW-1185">Reference proteome</keyword>
<dbReference type="AlphaFoldDB" id="F6BKS6"/>
<evidence type="ECO:0000256" key="3">
    <source>
        <dbReference type="ARBA" id="ARBA00023125"/>
    </source>
</evidence>
<dbReference type="EMBL" id="CP002739">
    <property type="protein sequence ID" value="AEF18159.1"/>
    <property type="molecule type" value="Genomic_DNA"/>
</dbReference>
<evidence type="ECO:0000259" key="5">
    <source>
        <dbReference type="PROSITE" id="PS50931"/>
    </source>
</evidence>
<dbReference type="GO" id="GO:0003700">
    <property type="term" value="F:DNA-binding transcription factor activity"/>
    <property type="evidence" value="ECO:0007669"/>
    <property type="project" value="InterPro"/>
</dbReference>
<dbReference type="SUPFAM" id="SSF46785">
    <property type="entry name" value="Winged helix' DNA-binding domain"/>
    <property type="match status" value="1"/>
</dbReference>
<dbReference type="KEGG" id="txy:Thexy_2151"/>
<dbReference type="GO" id="GO:0000976">
    <property type="term" value="F:transcription cis-regulatory region binding"/>
    <property type="evidence" value="ECO:0007669"/>
    <property type="project" value="TreeGrafter"/>
</dbReference>
<dbReference type="PROSITE" id="PS50931">
    <property type="entry name" value="HTH_LYSR"/>
    <property type="match status" value="1"/>
</dbReference>
<dbReference type="SUPFAM" id="SSF53850">
    <property type="entry name" value="Periplasmic binding protein-like II"/>
    <property type="match status" value="1"/>
</dbReference>
<dbReference type="Gene3D" id="3.40.190.290">
    <property type="match status" value="1"/>
</dbReference>
<dbReference type="PANTHER" id="PTHR30126:SF39">
    <property type="entry name" value="HTH-TYPE TRANSCRIPTIONAL REGULATOR CYSL"/>
    <property type="match status" value="1"/>
</dbReference>
<dbReference type="Proteomes" id="UP000007239">
    <property type="component" value="Chromosome"/>
</dbReference>
<keyword evidence="2" id="KW-0805">Transcription regulation</keyword>
<comment type="similarity">
    <text evidence="1">Belongs to the LysR transcriptional regulatory family.</text>
</comment>
<dbReference type="RefSeq" id="WP_013788887.1">
    <property type="nucleotide sequence ID" value="NC_015555.1"/>
</dbReference>
<evidence type="ECO:0000256" key="1">
    <source>
        <dbReference type="ARBA" id="ARBA00009437"/>
    </source>
</evidence>
<dbReference type="PRINTS" id="PR00039">
    <property type="entry name" value="HTHLYSR"/>
</dbReference>
<dbReference type="InterPro" id="IPR047788">
    <property type="entry name" value="LysR-like_Sec_metab"/>
</dbReference>
<organism evidence="6 7">
    <name type="scientific">Thermoanaerobacterium xylanolyticum (strain ATCC 49914 / DSM 7097 / LX-11)</name>
    <dbReference type="NCBI Taxonomy" id="858215"/>
    <lineage>
        <taxon>Bacteria</taxon>
        <taxon>Bacillati</taxon>
        <taxon>Bacillota</taxon>
        <taxon>Clostridia</taxon>
        <taxon>Thermoanaerobacterales</taxon>
        <taxon>Thermoanaerobacteraceae</taxon>
        <taxon>Thermoanaerobacterium</taxon>
    </lineage>
</organism>
<protein>
    <submittedName>
        <fullName evidence="6">Transcriptional regulator, LysR family</fullName>
    </submittedName>
</protein>
<dbReference type="InterPro" id="IPR036388">
    <property type="entry name" value="WH-like_DNA-bd_sf"/>
</dbReference>
<sequence length="293" mass="33520">MNFRELNIFLSVCEYGSMSEAAKHLYMTQPAISQAISELEEEYNVKLFDRIGKKLVLTHAGEILRDYGKKINLLLFETKNTLQDISDSRAGKLKLGASRTYGTYLLPKMIGNFLKLYTNVELPFCINNTAEIVNMILNSEIDLGIVEGPIHSDSIESRHLLDDELYLICSKKHHWTKKKIIQMDDLSKADFIIREAGSGTREVFENTMKSNNIEYNIKLELNSIEAIKKAVEANLGVSVISKLALSEELKSSKLIKIEIEGIKFTRKFNIIYHKDKYLSELHKKFIDFLCSVK</sequence>
<dbReference type="Pfam" id="PF00126">
    <property type="entry name" value="HTH_1"/>
    <property type="match status" value="1"/>
</dbReference>
<dbReference type="Gene3D" id="1.10.10.10">
    <property type="entry name" value="Winged helix-like DNA-binding domain superfamily/Winged helix DNA-binding domain"/>
    <property type="match status" value="1"/>
</dbReference>